<evidence type="ECO:0000313" key="3">
    <source>
        <dbReference type="Proteomes" id="UP000799770"/>
    </source>
</evidence>
<keyword evidence="3" id="KW-1185">Reference proteome</keyword>
<feature type="compositionally biased region" description="Basic and acidic residues" evidence="1">
    <location>
        <begin position="22"/>
        <end position="31"/>
    </location>
</feature>
<feature type="region of interest" description="Disordered" evidence="1">
    <location>
        <begin position="19"/>
        <end position="51"/>
    </location>
</feature>
<sequence length="156" mass="16978">MSCVWCSRWRPMATASSMGKRSLGDVSRRESSVSLSTSATRGNSPSPSEFDEASFDVMSADVSYLARYTDHIRDKDMTRLHSAPKLYTRLVSVTPIEELADGSRHQRLIANCLVFKQISSSASPSGRSMSPPAMASESGPESERQTRRSVTVVAAG</sequence>
<reference evidence="2" key="1">
    <citation type="journal article" date="2020" name="Stud. Mycol.">
        <title>101 Dothideomycetes genomes: a test case for predicting lifestyles and emergence of pathogens.</title>
        <authorList>
            <person name="Haridas S."/>
            <person name="Albert R."/>
            <person name="Binder M."/>
            <person name="Bloem J."/>
            <person name="Labutti K."/>
            <person name="Salamov A."/>
            <person name="Andreopoulos B."/>
            <person name="Baker S."/>
            <person name="Barry K."/>
            <person name="Bills G."/>
            <person name="Bluhm B."/>
            <person name="Cannon C."/>
            <person name="Castanera R."/>
            <person name="Culley D."/>
            <person name="Daum C."/>
            <person name="Ezra D."/>
            <person name="Gonzalez J."/>
            <person name="Henrissat B."/>
            <person name="Kuo A."/>
            <person name="Liang C."/>
            <person name="Lipzen A."/>
            <person name="Lutzoni F."/>
            <person name="Magnuson J."/>
            <person name="Mondo S."/>
            <person name="Nolan M."/>
            <person name="Ohm R."/>
            <person name="Pangilinan J."/>
            <person name="Park H.-J."/>
            <person name="Ramirez L."/>
            <person name="Alfaro M."/>
            <person name="Sun H."/>
            <person name="Tritt A."/>
            <person name="Yoshinaga Y."/>
            <person name="Zwiers L.-H."/>
            <person name="Turgeon B."/>
            <person name="Goodwin S."/>
            <person name="Spatafora J."/>
            <person name="Crous P."/>
            <person name="Grigoriev I."/>
        </authorList>
    </citation>
    <scope>NUCLEOTIDE SEQUENCE</scope>
    <source>
        <strain evidence="2">CBS 627.86</strain>
    </source>
</reference>
<gene>
    <name evidence="2" type="ORF">BDV96DRAFT_385439</name>
</gene>
<name>A0A6A5ZGQ7_9PLEO</name>
<proteinExistence type="predicted"/>
<evidence type="ECO:0000313" key="2">
    <source>
        <dbReference type="EMBL" id="KAF2118406.1"/>
    </source>
</evidence>
<feature type="compositionally biased region" description="Low complexity" evidence="1">
    <location>
        <begin position="32"/>
        <end position="41"/>
    </location>
</feature>
<organism evidence="2 3">
    <name type="scientific">Lophiotrema nucula</name>
    <dbReference type="NCBI Taxonomy" id="690887"/>
    <lineage>
        <taxon>Eukaryota</taxon>
        <taxon>Fungi</taxon>
        <taxon>Dikarya</taxon>
        <taxon>Ascomycota</taxon>
        <taxon>Pezizomycotina</taxon>
        <taxon>Dothideomycetes</taxon>
        <taxon>Pleosporomycetidae</taxon>
        <taxon>Pleosporales</taxon>
        <taxon>Lophiotremataceae</taxon>
        <taxon>Lophiotrema</taxon>
    </lineage>
</organism>
<feature type="region of interest" description="Disordered" evidence="1">
    <location>
        <begin position="120"/>
        <end position="156"/>
    </location>
</feature>
<dbReference type="EMBL" id="ML977317">
    <property type="protein sequence ID" value="KAF2118406.1"/>
    <property type="molecule type" value="Genomic_DNA"/>
</dbReference>
<dbReference type="AlphaFoldDB" id="A0A6A5ZGQ7"/>
<protein>
    <submittedName>
        <fullName evidence="2">Uncharacterized protein</fullName>
    </submittedName>
</protein>
<evidence type="ECO:0000256" key="1">
    <source>
        <dbReference type="SAM" id="MobiDB-lite"/>
    </source>
</evidence>
<accession>A0A6A5ZGQ7</accession>
<feature type="compositionally biased region" description="Low complexity" evidence="1">
    <location>
        <begin position="120"/>
        <end position="136"/>
    </location>
</feature>
<dbReference type="Proteomes" id="UP000799770">
    <property type="component" value="Unassembled WGS sequence"/>
</dbReference>